<dbReference type="EMBL" id="BMFJ01000001">
    <property type="protein sequence ID" value="GGE34780.1"/>
    <property type="molecule type" value="Genomic_DNA"/>
</dbReference>
<protein>
    <submittedName>
        <fullName evidence="2">Uncharacterized protein</fullName>
    </submittedName>
</protein>
<feature type="region of interest" description="Disordered" evidence="1">
    <location>
        <begin position="127"/>
        <end position="163"/>
    </location>
</feature>
<feature type="region of interest" description="Disordered" evidence="1">
    <location>
        <begin position="45"/>
        <end position="79"/>
    </location>
</feature>
<name>A0A917A8F7_9RHOB</name>
<accession>A0A917A8F7</accession>
<comment type="caution">
    <text evidence="2">The sequence shown here is derived from an EMBL/GenBank/DDBJ whole genome shotgun (WGS) entry which is preliminary data.</text>
</comment>
<reference evidence="3" key="1">
    <citation type="journal article" date="2019" name="Int. J. Syst. Evol. Microbiol.">
        <title>The Global Catalogue of Microorganisms (GCM) 10K type strain sequencing project: providing services to taxonomists for standard genome sequencing and annotation.</title>
        <authorList>
            <consortium name="The Broad Institute Genomics Platform"/>
            <consortium name="The Broad Institute Genome Sequencing Center for Infectious Disease"/>
            <person name="Wu L."/>
            <person name="Ma J."/>
        </authorList>
    </citation>
    <scope>NUCLEOTIDE SEQUENCE [LARGE SCALE GENOMIC DNA]</scope>
    <source>
        <strain evidence="3">CGMCC 1.12664</strain>
    </source>
</reference>
<evidence type="ECO:0000313" key="2">
    <source>
        <dbReference type="EMBL" id="GGE34780.1"/>
    </source>
</evidence>
<evidence type="ECO:0000313" key="3">
    <source>
        <dbReference type="Proteomes" id="UP000612855"/>
    </source>
</evidence>
<dbReference type="Proteomes" id="UP000612855">
    <property type="component" value="Unassembled WGS sequence"/>
</dbReference>
<proteinExistence type="predicted"/>
<organism evidence="2 3">
    <name type="scientific">Primorskyibacter flagellatus</name>
    <dbReference type="NCBI Taxonomy" id="1387277"/>
    <lineage>
        <taxon>Bacteria</taxon>
        <taxon>Pseudomonadati</taxon>
        <taxon>Pseudomonadota</taxon>
        <taxon>Alphaproteobacteria</taxon>
        <taxon>Rhodobacterales</taxon>
        <taxon>Roseobacteraceae</taxon>
        <taxon>Primorskyibacter</taxon>
    </lineage>
</organism>
<dbReference type="AlphaFoldDB" id="A0A917A8F7"/>
<sequence>MGAVSVACARGTDSFVEGGLRLVRGGFPLTKGASPLTKGAFPLTPALSPVGERESCRAGGGGLSRDPLPGPPPVRGRERRCDGIGVILGLGPRTSWGAMCVVTEVPRREPDDDWPAGAAATLRVVLEDDEVPPVKPAGDGSRGTTGDLRITSGGDGMSGRRAA</sequence>
<evidence type="ECO:0000256" key="1">
    <source>
        <dbReference type="SAM" id="MobiDB-lite"/>
    </source>
</evidence>
<keyword evidence="3" id="KW-1185">Reference proteome</keyword>
<gene>
    <name evidence="2" type="ORF">GCM10011360_23300</name>
</gene>